<evidence type="ECO:0000256" key="17">
    <source>
        <dbReference type="SAM" id="Phobius"/>
    </source>
</evidence>
<feature type="compositionally biased region" description="Low complexity" evidence="16">
    <location>
        <begin position="1064"/>
        <end position="1073"/>
    </location>
</feature>
<feature type="transmembrane region" description="Helical" evidence="17">
    <location>
        <begin position="668"/>
        <end position="695"/>
    </location>
</feature>
<dbReference type="OrthoDB" id="5984008at2759"/>
<sequence>MGTISIESAIDNLDNHQYHFFREQSSSLPSSSSSSPPLSSTSKSIDEIRFFNGGNGDDDLDRSKRILMKRKILTDSYKSEKLKRNPKRNDGFLDPIGSKQKSLIERNKKIASTNNDGEEEDDDGGGGRDDDGGINGKHDDHKNIGNFDDEDDYEDNNNNINNNHQHHRYHPHSRKQKMNEFGSDKIMGKISDHVIEHNHHHHRQHRRRNDFDPIKTIDYGADYDYDDGDDDDDEENGEDRGGDDDNGGFSRQNNRLDIDPSEHIEYFEVNNADYDDDDDDDDGGVGGKNDLDLSMLQMYRSLVPDFDILNLVPYEMESDANQSFDFSRKSRWKSIGNITNDSIHVDSIMFIGSDQLPNYVWYAMSHNYQEFLRHNIDLDDYTGDNNTESSIDYDYNDENDEKRKSSPSSSMRINRQIFLSSHKPLTTSSGKHRFRVVTNIAPPFVIESTKLDNNTCLIGDFCLKVMTNVRDDLIAIFTDFRSQRRRFEGKTYEIHCCAGIAIDLLNTVARDLLFDYDLYLVADGLFGIKKDGKWDGVTGDLVNDVAHLSFTAFSITSSRVQAIDFSVPFFYSGVSCLSSVSSYSDVRLLAFLIPFSYELWAAIFASLLATAIAAAIYEWFSPFGLNPWGRQRTKNFSLASALWVMCSLLFSHLVAFKAPKSWPNKVLINVWGAFSVIFLATYTANIAAHFAGFLLPEVNDFHDTSLMQQRTGTARSSASEGYLMEKYTDLWHHIQRYKVDSFDAGLESLRNDKLDVLIGDTAILDYYRANDPGCNLRLLGDSIFDDAYAIGMQKGFPFRESISNLLLKYNEYGFLDQLHRKWYGRVHCLESTSLSKPEPLTVRGVAGVFVMLSIGIMVGVFILLAEHFTFKYLLPGLRKKPKDCFWKSPNLMFFSQKLYRFINTVELVSPHHSAKEIITNLREGQIASLFQKSVKRKAKEEARRRKSKSQFFEMIQEVRKVVHRQQTERSLQQDDEKVTEVDGLPGNVDDLESDIDDEAAINTDVNTKSSPYSMNELIEMEINQNRVPSIRFHEPNDRNESDRSDTVLHHPPKPNDIDGRKLISSLKSSTDSSMEIFQKSRTKNLVNSNAASRRRNNFQHRQSRKNNDLECYQPNQHHHHQQNYQYSSERDRKIANDSIETGGRLIKETAKSRREKLARNPLNHSQSFSLESIFFEGLLSEGLSDRNERRRKWKARRRILSFEDLPAIKKELSESSQEDYGVDLMESEQYKQYEIRLNSLEKSPKELNHLDHRNLHHHHHHHHQHHHPHQQHHHHNHHHHRHHQNDHHYRYCGKNNQNDLVPNDNRISSSDEYFARLSRDDILNLWSTSERELLDQLLIVQQQKRLLEDKVANLQRMLAKSP</sequence>
<dbReference type="GO" id="GO:0005886">
    <property type="term" value="C:plasma membrane"/>
    <property type="evidence" value="ECO:0007669"/>
    <property type="project" value="UniProtKB-SubCell"/>
</dbReference>
<dbReference type="PANTHER" id="PTHR18966">
    <property type="entry name" value="IONOTROPIC GLUTAMATE RECEPTOR"/>
    <property type="match status" value="1"/>
</dbReference>
<dbReference type="EnsemblMetazoa" id="SSS_7859s_mrna">
    <property type="protein sequence ID" value="KAF7495689.1"/>
    <property type="gene ID" value="SSS_7859"/>
</dbReference>
<feature type="compositionally biased region" description="Acidic residues" evidence="16">
    <location>
        <begin position="221"/>
        <end position="246"/>
    </location>
</feature>
<keyword evidence="3" id="KW-0813">Transport</keyword>
<dbReference type="GO" id="GO:0038023">
    <property type="term" value="F:signaling receptor activity"/>
    <property type="evidence" value="ECO:0007669"/>
    <property type="project" value="InterPro"/>
</dbReference>
<evidence type="ECO:0000313" key="22">
    <source>
        <dbReference type="Proteomes" id="UP000070412"/>
    </source>
</evidence>
<feature type="region of interest" description="Disordered" evidence="16">
    <location>
        <begin position="1256"/>
        <end position="1305"/>
    </location>
</feature>
<keyword evidence="22" id="KW-1185">Reference proteome</keyword>
<dbReference type="FunFam" id="3.40.190.10:FF:000097">
    <property type="entry name" value="Putative glutamate receptor ionotropic NMDA 3A"/>
    <property type="match status" value="1"/>
</dbReference>
<evidence type="ECO:0000256" key="14">
    <source>
        <dbReference type="PIRSR" id="PIRSR601508-2"/>
    </source>
</evidence>
<dbReference type="Gene3D" id="3.40.190.10">
    <property type="entry name" value="Periplasmic binding protein-like II"/>
    <property type="match status" value="2"/>
</dbReference>
<evidence type="ECO:0000256" key="16">
    <source>
        <dbReference type="SAM" id="MobiDB-lite"/>
    </source>
</evidence>
<dbReference type="Pfam" id="PF00060">
    <property type="entry name" value="Lig_chan"/>
    <property type="match status" value="1"/>
</dbReference>
<dbReference type="FunFam" id="3.40.190.10:FF:000324">
    <property type="entry name" value="Predicted protein"/>
    <property type="match status" value="1"/>
</dbReference>
<feature type="binding site" evidence="13">
    <location>
        <position position="559"/>
    </location>
    <ligand>
        <name>L-glutamate</name>
        <dbReference type="ChEBI" id="CHEBI:29985"/>
    </ligand>
</feature>
<gene>
    <name evidence="20" type="ORF">SSS_7859</name>
</gene>
<organism evidence="20">
    <name type="scientific">Sarcoptes scabiei</name>
    <name type="common">Itch mite</name>
    <name type="synonym">Acarus scabiei</name>
    <dbReference type="NCBI Taxonomy" id="52283"/>
    <lineage>
        <taxon>Eukaryota</taxon>
        <taxon>Metazoa</taxon>
        <taxon>Ecdysozoa</taxon>
        <taxon>Arthropoda</taxon>
        <taxon>Chelicerata</taxon>
        <taxon>Arachnida</taxon>
        <taxon>Acari</taxon>
        <taxon>Acariformes</taxon>
        <taxon>Sarcoptiformes</taxon>
        <taxon>Astigmata</taxon>
        <taxon>Psoroptidia</taxon>
        <taxon>Sarcoptoidea</taxon>
        <taxon>Sarcoptidae</taxon>
        <taxon>Sarcoptinae</taxon>
        <taxon>Sarcoptes</taxon>
    </lineage>
</organism>
<name>A0A834VHK6_SARSC</name>
<feature type="region of interest" description="Disordered" evidence="16">
    <location>
        <begin position="965"/>
        <end position="992"/>
    </location>
</feature>
<reference evidence="22" key="1">
    <citation type="journal article" date="2020" name="PLoS Negl. Trop. Dis.">
        <title>High-quality nuclear genome for Sarcoptes scabiei-A critical resource for a neglected parasite.</title>
        <authorList>
            <person name="Korhonen P.K."/>
            <person name="Gasser R.B."/>
            <person name="Ma G."/>
            <person name="Wang T."/>
            <person name="Stroehlein A.J."/>
            <person name="Young N.D."/>
            <person name="Ang C.S."/>
            <person name="Fernando D.D."/>
            <person name="Lu H.C."/>
            <person name="Taylor S."/>
            <person name="Reynolds S.L."/>
            <person name="Mofiz E."/>
            <person name="Najaraj S.H."/>
            <person name="Gowda H."/>
            <person name="Madugundu A."/>
            <person name="Renuse S."/>
            <person name="Holt D."/>
            <person name="Pandey A."/>
            <person name="Papenfuss A.T."/>
            <person name="Fischer K."/>
        </authorList>
    </citation>
    <scope>NUCLEOTIDE SEQUENCE [LARGE SCALE GENOMIC DNA]</scope>
</reference>
<feature type="compositionally biased region" description="Basic and acidic residues" evidence="16">
    <location>
        <begin position="78"/>
        <end position="91"/>
    </location>
</feature>
<keyword evidence="5 17" id="KW-0812">Transmembrane</keyword>
<keyword evidence="4" id="KW-1003">Cell membrane</keyword>
<feature type="binding site" evidence="13">
    <location>
        <position position="719"/>
    </location>
    <ligand>
        <name>L-glutamate</name>
        <dbReference type="ChEBI" id="CHEBI:29985"/>
    </ligand>
</feature>
<dbReference type="Proteomes" id="UP000070412">
    <property type="component" value="Unassembled WGS sequence"/>
</dbReference>
<dbReference type="Gene3D" id="1.10.287.70">
    <property type="match status" value="1"/>
</dbReference>
<evidence type="ECO:0000256" key="9">
    <source>
        <dbReference type="ARBA" id="ARBA00023170"/>
    </source>
</evidence>
<feature type="compositionally biased region" description="Polar residues" evidence="16">
    <location>
        <begin position="1294"/>
        <end position="1305"/>
    </location>
</feature>
<keyword evidence="9 20" id="KW-0675">Receptor</keyword>
<evidence type="ECO:0000313" key="20">
    <source>
        <dbReference type="EMBL" id="KAF7495689.1"/>
    </source>
</evidence>
<feature type="site" description="Interaction with the cone snail toxin Con-ikot-ikot" evidence="14">
    <location>
        <position position="808"/>
    </location>
</feature>
<dbReference type="SMART" id="SM00079">
    <property type="entry name" value="PBPe"/>
    <property type="match status" value="1"/>
</dbReference>
<feature type="region of interest" description="Disordered" evidence="16">
    <location>
        <begin position="197"/>
        <end position="261"/>
    </location>
</feature>
<dbReference type="InterPro" id="IPR001508">
    <property type="entry name" value="Iono_Glu_rcpt_met"/>
</dbReference>
<feature type="region of interest" description="Disordered" evidence="16">
    <location>
        <begin position="78"/>
        <end position="176"/>
    </location>
</feature>
<protein>
    <submittedName>
        <fullName evidence="20">Glutamate receptor ionotropic, NMDA 3A</fullName>
    </submittedName>
</protein>
<feature type="region of interest" description="Disordered" evidence="16">
    <location>
        <begin position="23"/>
        <end position="64"/>
    </location>
</feature>
<evidence type="ECO:0000256" key="8">
    <source>
        <dbReference type="ARBA" id="ARBA00023136"/>
    </source>
</evidence>
<evidence type="ECO:0000256" key="4">
    <source>
        <dbReference type="ARBA" id="ARBA00022475"/>
    </source>
</evidence>
<feature type="binding site" evidence="13">
    <location>
        <position position="760"/>
    </location>
    <ligand>
        <name>L-glutamate</name>
        <dbReference type="ChEBI" id="CHEBI:29985"/>
    </ligand>
</feature>
<feature type="region of interest" description="Disordered" evidence="16">
    <location>
        <begin position="1025"/>
        <end position="1105"/>
    </location>
</feature>
<feature type="transmembrane region" description="Helical" evidence="17">
    <location>
        <begin position="595"/>
        <end position="616"/>
    </location>
</feature>
<reference evidence="20" key="2">
    <citation type="submission" date="2020-01" db="EMBL/GenBank/DDBJ databases">
        <authorList>
            <person name="Korhonen P.K.K."/>
            <person name="Guangxu M.G."/>
            <person name="Wang T.W."/>
            <person name="Stroehlein A.J.S."/>
            <person name="Young N.D."/>
            <person name="Ang C.-S.A."/>
            <person name="Fernando D.W.F."/>
            <person name="Lu H.L."/>
            <person name="Taylor S.T."/>
            <person name="Ehtesham M.E.M."/>
            <person name="Najaraj S.H.N."/>
            <person name="Harsha G.H.G."/>
            <person name="Madugundu A.M."/>
            <person name="Renuse S.R."/>
            <person name="Holt D.H."/>
            <person name="Pandey A.P."/>
            <person name="Papenfuss A.P."/>
            <person name="Gasser R.B.G."/>
            <person name="Fischer K.F."/>
        </authorList>
    </citation>
    <scope>NUCLEOTIDE SEQUENCE</scope>
    <source>
        <strain evidence="20">SSS_KF_BRIS2020</strain>
    </source>
</reference>
<evidence type="ECO:0000256" key="6">
    <source>
        <dbReference type="ARBA" id="ARBA00022989"/>
    </source>
</evidence>
<feature type="disulfide bond" evidence="15">
    <location>
        <begin position="774"/>
        <end position="828"/>
    </location>
</feature>
<feature type="domain" description="Ionotropic glutamate receptor L-glutamate and glycine-binding" evidence="19">
    <location>
        <begin position="485"/>
        <end position="543"/>
    </location>
</feature>
<evidence type="ECO:0000256" key="12">
    <source>
        <dbReference type="ARBA" id="ARBA00023303"/>
    </source>
</evidence>
<keyword evidence="15" id="KW-1015">Disulfide bond</keyword>
<feature type="compositionally biased region" description="Basic and acidic residues" evidence="16">
    <location>
        <begin position="125"/>
        <end position="143"/>
    </location>
</feature>
<evidence type="ECO:0000256" key="10">
    <source>
        <dbReference type="ARBA" id="ARBA00023180"/>
    </source>
</evidence>
<dbReference type="InterPro" id="IPR015683">
    <property type="entry name" value="Ionotropic_Glu_rcpt"/>
</dbReference>
<evidence type="ECO:0000256" key="5">
    <source>
        <dbReference type="ARBA" id="ARBA00022692"/>
    </source>
</evidence>
<evidence type="ECO:0000256" key="2">
    <source>
        <dbReference type="ARBA" id="ARBA00008685"/>
    </source>
</evidence>
<keyword evidence="11" id="KW-1071">Ligand-gated ion channel</keyword>
<evidence type="ECO:0000259" key="18">
    <source>
        <dbReference type="SMART" id="SM00079"/>
    </source>
</evidence>
<feature type="compositionally biased region" description="Basic residues" evidence="16">
    <location>
        <begin position="1092"/>
        <end position="1104"/>
    </location>
</feature>
<comment type="subcellular location">
    <subcellularLocation>
        <location evidence="1">Cell membrane</location>
        <topology evidence="1">Multi-pass membrane protein</topology>
    </subcellularLocation>
</comment>
<dbReference type="SMART" id="SM00918">
    <property type="entry name" value="Lig_chan-Glu_bd"/>
    <property type="match status" value="1"/>
</dbReference>
<dbReference type="InterPro" id="IPR019594">
    <property type="entry name" value="Glu/Gly-bd"/>
</dbReference>
<feature type="compositionally biased region" description="Basic residues" evidence="16">
    <location>
        <begin position="164"/>
        <end position="176"/>
    </location>
</feature>
<feature type="transmembrane region" description="Helical" evidence="17">
    <location>
        <begin position="844"/>
        <end position="865"/>
    </location>
</feature>
<feature type="compositionally biased region" description="Basic and acidic residues" evidence="16">
    <location>
        <begin position="965"/>
        <end position="980"/>
    </location>
</feature>
<evidence type="ECO:0000256" key="7">
    <source>
        <dbReference type="ARBA" id="ARBA00023065"/>
    </source>
</evidence>
<dbReference type="Pfam" id="PF10613">
    <property type="entry name" value="Lig_chan-Glu_bd"/>
    <property type="match status" value="1"/>
</dbReference>
<evidence type="ECO:0000256" key="15">
    <source>
        <dbReference type="PIRSR" id="PIRSR601508-3"/>
    </source>
</evidence>
<proteinExistence type="inferred from homology"/>
<keyword evidence="7" id="KW-0406">Ion transport</keyword>
<evidence type="ECO:0000313" key="21">
    <source>
        <dbReference type="EnsemblMetazoa" id="KAF7495689.1"/>
    </source>
</evidence>
<dbReference type="SUPFAM" id="SSF53850">
    <property type="entry name" value="Periplasmic binding protein-like II"/>
    <property type="match status" value="1"/>
</dbReference>
<dbReference type="PRINTS" id="PR00177">
    <property type="entry name" value="NMDARECEPTOR"/>
</dbReference>
<feature type="region of interest" description="Disordered" evidence="16">
    <location>
        <begin position="389"/>
        <end position="410"/>
    </location>
</feature>
<feature type="compositionally biased region" description="Basic residues" evidence="16">
    <location>
        <begin position="198"/>
        <end position="208"/>
    </location>
</feature>
<evidence type="ECO:0000256" key="1">
    <source>
        <dbReference type="ARBA" id="ARBA00004651"/>
    </source>
</evidence>
<feature type="compositionally biased region" description="Basic and acidic residues" evidence="16">
    <location>
        <begin position="1031"/>
        <end position="1061"/>
    </location>
</feature>
<reference evidence="21" key="3">
    <citation type="submission" date="2022-06" db="UniProtKB">
        <authorList>
            <consortium name="EnsemblMetazoa"/>
        </authorList>
    </citation>
    <scope>IDENTIFICATION</scope>
</reference>
<evidence type="ECO:0000256" key="11">
    <source>
        <dbReference type="ARBA" id="ARBA00023286"/>
    </source>
</evidence>
<comment type="similarity">
    <text evidence="2">Belongs to the glutamate-gated ion channel (TC 1.A.10.1) family.</text>
</comment>
<evidence type="ECO:0000256" key="13">
    <source>
        <dbReference type="PIRSR" id="PIRSR601508-1"/>
    </source>
</evidence>
<keyword evidence="6 17" id="KW-1133">Transmembrane helix</keyword>
<dbReference type="EMBL" id="WVUK01000046">
    <property type="protein sequence ID" value="KAF7495689.1"/>
    <property type="molecule type" value="Genomic_DNA"/>
</dbReference>
<keyword evidence="12" id="KW-0407">Ion channel</keyword>
<dbReference type="GO" id="GO:0015276">
    <property type="term" value="F:ligand-gated monoatomic ion channel activity"/>
    <property type="evidence" value="ECO:0007669"/>
    <property type="project" value="InterPro"/>
</dbReference>
<feature type="binding site" evidence="13">
    <location>
        <position position="554"/>
    </location>
    <ligand>
        <name>L-glutamate</name>
        <dbReference type="ChEBI" id="CHEBI:29985"/>
    </ligand>
</feature>
<keyword evidence="8 17" id="KW-0472">Membrane</keyword>
<feature type="domain" description="Ionotropic glutamate receptor C-terminal" evidence="18">
    <location>
        <begin position="484"/>
        <end position="825"/>
    </location>
</feature>
<accession>A0A834VHK6</accession>
<feature type="compositionally biased region" description="Basic residues" evidence="16">
    <location>
        <begin position="1256"/>
        <end position="1285"/>
    </location>
</feature>
<evidence type="ECO:0000259" key="19">
    <source>
        <dbReference type="SMART" id="SM00918"/>
    </source>
</evidence>
<feature type="transmembrane region" description="Helical" evidence="17">
    <location>
        <begin position="636"/>
        <end position="656"/>
    </location>
</feature>
<feature type="compositionally biased region" description="Low complexity" evidence="16">
    <location>
        <begin position="25"/>
        <end position="43"/>
    </location>
</feature>
<keyword evidence="10" id="KW-0325">Glycoprotein</keyword>
<feature type="site" description="Crucial to convey clamshell closure to channel opening" evidence="14">
    <location>
        <position position="698"/>
    </location>
</feature>
<evidence type="ECO:0000256" key="3">
    <source>
        <dbReference type="ARBA" id="ARBA00022448"/>
    </source>
</evidence>
<dbReference type="InterPro" id="IPR001320">
    <property type="entry name" value="Iontro_rcpt_C"/>
</dbReference>